<accession>A0A9K3GLG8</accession>
<comment type="caution">
    <text evidence="1">The sequence shown here is derived from an EMBL/GenBank/DDBJ whole genome shotgun (WGS) entry which is preliminary data.</text>
</comment>
<dbReference type="EMBL" id="BDIP01002709">
    <property type="protein sequence ID" value="GIQ86711.1"/>
    <property type="molecule type" value="Genomic_DNA"/>
</dbReference>
<evidence type="ECO:0000313" key="2">
    <source>
        <dbReference type="Proteomes" id="UP000265618"/>
    </source>
</evidence>
<dbReference type="Proteomes" id="UP000265618">
    <property type="component" value="Unassembled WGS sequence"/>
</dbReference>
<organism evidence="1 2">
    <name type="scientific">Kipferlia bialata</name>
    <dbReference type="NCBI Taxonomy" id="797122"/>
    <lineage>
        <taxon>Eukaryota</taxon>
        <taxon>Metamonada</taxon>
        <taxon>Carpediemonas-like organisms</taxon>
        <taxon>Kipferlia</taxon>
    </lineage>
</organism>
<feature type="non-terminal residue" evidence="1">
    <location>
        <position position="1"/>
    </location>
</feature>
<gene>
    <name evidence="1" type="ORF">KIPB_008613</name>
</gene>
<sequence>VLSLHPTWPGCALVIEGCLHPIHPSGSLTDILARLAGQLVVVVPHTSVSNEGDSPVPVSPPPSLPPGVQYPTPVHATESDAWLCECLTKYLTALAEDIPLSKATYVWGVQWLLERLPSLSLSLFPSLPSLSPSSAHPALTCTSAGVDPGPLPIQTQQTAYLRAHLTRLSKAERDTLVQGVLQQYKESLPLPSGCPGCGQQTVRYGRAKGQLRPGMRLPPGQTLPYVYIYRCLGGEGECSHRDRGLSTRHHDMYQHCIEACALLALMGVSCRVESVFAAEWPAYFSDDKGKWVPFRSLAGLEDGVPLSQCEGLAYTPVHAVAVSRVRVWDLTPTLTDTQRDRERDRQALESRAVLSHPLPEFPANLREHVFRPWLIPPEDGNPHPPLFHDMSSIATDTDAALYGALSDPAHPAFMCRVMHMSV</sequence>
<reference evidence="1 2" key="1">
    <citation type="journal article" date="2018" name="PLoS ONE">
        <title>The draft genome of Kipferlia bialata reveals reductive genome evolution in fornicate parasites.</title>
        <authorList>
            <person name="Tanifuji G."/>
            <person name="Takabayashi S."/>
            <person name="Kume K."/>
            <person name="Takagi M."/>
            <person name="Nakayama T."/>
            <person name="Kamikawa R."/>
            <person name="Inagaki Y."/>
            <person name="Hashimoto T."/>
        </authorList>
    </citation>
    <scope>NUCLEOTIDE SEQUENCE [LARGE SCALE GENOMIC DNA]</scope>
    <source>
        <strain evidence="1">NY0173</strain>
    </source>
</reference>
<name>A0A9K3GLG8_9EUKA</name>
<proteinExistence type="predicted"/>
<dbReference type="AlphaFoldDB" id="A0A9K3GLG8"/>
<protein>
    <submittedName>
        <fullName evidence="1">Uncharacterized protein</fullName>
    </submittedName>
</protein>
<keyword evidence="2" id="KW-1185">Reference proteome</keyword>
<evidence type="ECO:0000313" key="1">
    <source>
        <dbReference type="EMBL" id="GIQ86711.1"/>
    </source>
</evidence>